<feature type="compositionally biased region" description="Gly residues" evidence="1">
    <location>
        <begin position="48"/>
        <end position="66"/>
    </location>
</feature>
<feature type="chain" id="PRO_5009107062" description="L,D-TPase catalytic domain-containing protein" evidence="2">
    <location>
        <begin position="28"/>
        <end position="321"/>
    </location>
</feature>
<dbReference type="Proteomes" id="UP000095349">
    <property type="component" value="Chromosome"/>
</dbReference>
<sequence length="321" mass="32277">MPPVQRSPHRLLAATLLLALLPLSACGTTGPGGPGGPSGPAGTAAGPGSPGGSGAPEGPGGAGAAGGEVRSTAPGEAHRHAVPGPKGTVSPQGTGSAQGTTAPRGTASPAATAPRRGVPGPPAAPAEIPGLGPRTRAQIPPASLQAVVVRGHGRDVGTGTATLYERRPGAGWTAASAPWPAHNAVSGWTDHHVRGDLRSPVGVFRLTDAGGLLPDPGTRLPYDEDRHFVAVGSGSLGEPLEGSFDHVVAINYNRVPGTTPLDKTRPLGEDRGGGIWIHVDHEGPTQGCVSLLRTHIRELLRWLDPAHQPVVVMGDVASLAR</sequence>
<reference evidence="4 5" key="1">
    <citation type="submission" date="2016-09" db="EMBL/GenBank/DDBJ databases">
        <title>Streptomyces rubrolavendulae MJM4426 Genome sequencing and assembly.</title>
        <authorList>
            <person name="Kim J.-G."/>
        </authorList>
    </citation>
    <scope>NUCLEOTIDE SEQUENCE [LARGE SCALE GENOMIC DNA]</scope>
    <source>
        <strain evidence="4 5">MJM4426</strain>
    </source>
</reference>
<protein>
    <recommendedName>
        <fullName evidence="3">L,D-TPase catalytic domain-containing protein</fullName>
    </recommendedName>
</protein>
<dbReference type="PANTHER" id="PTHR38589:SF1">
    <property type="entry name" value="BLR0621 PROTEIN"/>
    <property type="match status" value="1"/>
</dbReference>
<evidence type="ECO:0000313" key="5">
    <source>
        <dbReference type="Proteomes" id="UP000095349"/>
    </source>
</evidence>
<evidence type="ECO:0000256" key="2">
    <source>
        <dbReference type="SAM" id="SignalP"/>
    </source>
</evidence>
<organism evidence="4 5">
    <name type="scientific">Streptomyces rubrolavendulae</name>
    <dbReference type="NCBI Taxonomy" id="285473"/>
    <lineage>
        <taxon>Bacteria</taxon>
        <taxon>Bacillati</taxon>
        <taxon>Actinomycetota</taxon>
        <taxon>Actinomycetes</taxon>
        <taxon>Kitasatosporales</taxon>
        <taxon>Streptomycetaceae</taxon>
        <taxon>Streptomyces</taxon>
    </lineage>
</organism>
<dbReference type="KEGG" id="srn:A4G23_02656"/>
<dbReference type="PANTHER" id="PTHR38589">
    <property type="entry name" value="BLR0621 PROTEIN"/>
    <property type="match status" value="1"/>
</dbReference>
<feature type="compositionally biased region" description="Polar residues" evidence="1">
    <location>
        <begin position="89"/>
        <end position="103"/>
    </location>
</feature>
<keyword evidence="5" id="KW-1185">Reference proteome</keyword>
<evidence type="ECO:0000313" key="4">
    <source>
        <dbReference type="EMBL" id="AOT59801.1"/>
    </source>
</evidence>
<dbReference type="Pfam" id="PF03734">
    <property type="entry name" value="YkuD"/>
    <property type="match status" value="1"/>
</dbReference>
<gene>
    <name evidence="4" type="ORF">A4G23_02656</name>
</gene>
<feature type="compositionally biased region" description="Gly residues" evidence="1">
    <location>
        <begin position="29"/>
        <end position="39"/>
    </location>
</feature>
<evidence type="ECO:0000256" key="1">
    <source>
        <dbReference type="SAM" id="MobiDB-lite"/>
    </source>
</evidence>
<feature type="compositionally biased region" description="Low complexity" evidence="1">
    <location>
        <begin position="109"/>
        <end position="118"/>
    </location>
</feature>
<keyword evidence="2" id="KW-0732">Signal</keyword>
<dbReference type="OrthoDB" id="3868753at2"/>
<feature type="signal peptide" evidence="2">
    <location>
        <begin position="1"/>
        <end position="27"/>
    </location>
</feature>
<evidence type="ECO:0000259" key="3">
    <source>
        <dbReference type="Pfam" id="PF03734"/>
    </source>
</evidence>
<feature type="domain" description="L,D-TPase catalytic" evidence="3">
    <location>
        <begin position="194"/>
        <end position="312"/>
    </location>
</feature>
<name>A0A1D8G2Y0_9ACTN</name>
<dbReference type="AlphaFoldDB" id="A0A1D8G2Y0"/>
<dbReference type="RefSeq" id="WP_069977096.1">
    <property type="nucleotide sequence ID" value="NZ_CP017316.1"/>
</dbReference>
<dbReference type="STRING" id="285473.A4G23_02656"/>
<dbReference type="PATRIC" id="fig|285473.5.peg.2776"/>
<dbReference type="EMBL" id="CP017316">
    <property type="protein sequence ID" value="AOT59801.1"/>
    <property type="molecule type" value="Genomic_DNA"/>
</dbReference>
<proteinExistence type="predicted"/>
<dbReference type="GO" id="GO:0016740">
    <property type="term" value="F:transferase activity"/>
    <property type="evidence" value="ECO:0007669"/>
    <property type="project" value="InterPro"/>
</dbReference>
<feature type="region of interest" description="Disordered" evidence="1">
    <location>
        <begin position="29"/>
        <end position="137"/>
    </location>
</feature>
<accession>A0A1D8G2Y0</accession>
<dbReference type="GeneID" id="33067721"/>
<dbReference type="InterPro" id="IPR005490">
    <property type="entry name" value="LD_TPept_cat_dom"/>
</dbReference>